<proteinExistence type="predicted"/>
<sequence>MPDLSELINLSKKHVKPASFMLSRAFQNDPVLRWQIPDENKRLSNLHYFWELSLRIGIKYGEVYGTSEDLEGITVWRPPKKVNISYWKYIRKGAIKFPFKFGIKSTKRITFVQAVNDSIRNIYMKIPYWYLDVIGVDPHYQGKGFASMLLEPMLRRIDKENLPIWLETVLERNVSFYERFGFYILEEIIIPKTNIVNWFMIRESDI</sequence>
<accession>X1FEU4</accession>
<dbReference type="Pfam" id="PF00583">
    <property type="entry name" value="Acetyltransf_1"/>
    <property type="match status" value="1"/>
</dbReference>
<dbReference type="InterPro" id="IPR016181">
    <property type="entry name" value="Acyl_CoA_acyltransferase"/>
</dbReference>
<dbReference type="EMBL" id="BARU01000298">
    <property type="protein sequence ID" value="GAH19308.1"/>
    <property type="molecule type" value="Genomic_DNA"/>
</dbReference>
<dbReference type="InterPro" id="IPR000182">
    <property type="entry name" value="GNAT_dom"/>
</dbReference>
<evidence type="ECO:0000313" key="2">
    <source>
        <dbReference type="EMBL" id="GAH19308.1"/>
    </source>
</evidence>
<name>X1FEU4_9ZZZZ</name>
<comment type="caution">
    <text evidence="2">The sequence shown here is derived from an EMBL/GenBank/DDBJ whole genome shotgun (WGS) entry which is preliminary data.</text>
</comment>
<dbReference type="AlphaFoldDB" id="X1FEU4"/>
<dbReference type="Gene3D" id="3.40.630.30">
    <property type="match status" value="1"/>
</dbReference>
<dbReference type="PANTHER" id="PTHR42791">
    <property type="entry name" value="GNAT FAMILY ACETYLTRANSFERASE"/>
    <property type="match status" value="1"/>
</dbReference>
<evidence type="ECO:0000259" key="1">
    <source>
        <dbReference type="PROSITE" id="PS51186"/>
    </source>
</evidence>
<feature type="domain" description="N-acetyltransferase" evidence="1">
    <location>
        <begin position="56"/>
        <end position="202"/>
    </location>
</feature>
<dbReference type="PANTHER" id="PTHR42791:SF1">
    <property type="entry name" value="N-ACETYLTRANSFERASE DOMAIN-CONTAINING PROTEIN"/>
    <property type="match status" value="1"/>
</dbReference>
<dbReference type="InterPro" id="IPR052523">
    <property type="entry name" value="Trichothecene_AcTrans"/>
</dbReference>
<dbReference type="SUPFAM" id="SSF55729">
    <property type="entry name" value="Acyl-CoA N-acyltransferases (Nat)"/>
    <property type="match status" value="1"/>
</dbReference>
<dbReference type="CDD" id="cd04301">
    <property type="entry name" value="NAT_SF"/>
    <property type="match status" value="1"/>
</dbReference>
<dbReference type="PROSITE" id="PS51186">
    <property type="entry name" value="GNAT"/>
    <property type="match status" value="1"/>
</dbReference>
<organism evidence="2">
    <name type="scientific">marine sediment metagenome</name>
    <dbReference type="NCBI Taxonomy" id="412755"/>
    <lineage>
        <taxon>unclassified sequences</taxon>
        <taxon>metagenomes</taxon>
        <taxon>ecological metagenomes</taxon>
    </lineage>
</organism>
<dbReference type="GO" id="GO:0016747">
    <property type="term" value="F:acyltransferase activity, transferring groups other than amino-acyl groups"/>
    <property type="evidence" value="ECO:0007669"/>
    <property type="project" value="InterPro"/>
</dbReference>
<gene>
    <name evidence="2" type="ORF">S03H2_01105</name>
</gene>
<protein>
    <recommendedName>
        <fullName evidence="1">N-acetyltransferase domain-containing protein</fullName>
    </recommendedName>
</protein>
<reference evidence="2" key="1">
    <citation type="journal article" date="2014" name="Front. Microbiol.">
        <title>High frequency of phylogenetically diverse reductive dehalogenase-homologous genes in deep subseafloor sedimentary metagenomes.</title>
        <authorList>
            <person name="Kawai M."/>
            <person name="Futagami T."/>
            <person name="Toyoda A."/>
            <person name="Takaki Y."/>
            <person name="Nishi S."/>
            <person name="Hori S."/>
            <person name="Arai W."/>
            <person name="Tsubouchi T."/>
            <person name="Morono Y."/>
            <person name="Uchiyama I."/>
            <person name="Ito T."/>
            <person name="Fujiyama A."/>
            <person name="Inagaki F."/>
            <person name="Takami H."/>
        </authorList>
    </citation>
    <scope>NUCLEOTIDE SEQUENCE</scope>
    <source>
        <strain evidence="2">Expedition CK06-06</strain>
    </source>
</reference>